<dbReference type="InterPro" id="IPR052924">
    <property type="entry name" value="OsmC/Ohr_hydroprdx_reductase"/>
</dbReference>
<feature type="region of interest" description="Disordered" evidence="1">
    <location>
        <begin position="1"/>
        <end position="24"/>
    </location>
</feature>
<dbReference type="Proteomes" id="UP001138751">
    <property type="component" value="Unassembled WGS sequence"/>
</dbReference>
<evidence type="ECO:0000313" key="2">
    <source>
        <dbReference type="EMBL" id="MBR0673236.1"/>
    </source>
</evidence>
<feature type="compositionally biased region" description="Basic and acidic residues" evidence="1">
    <location>
        <begin position="11"/>
        <end position="20"/>
    </location>
</feature>
<proteinExistence type="predicted"/>
<evidence type="ECO:0000256" key="1">
    <source>
        <dbReference type="SAM" id="MobiDB-lite"/>
    </source>
</evidence>
<dbReference type="EMBL" id="JAAEDM010000063">
    <property type="protein sequence ID" value="MBR0673236.1"/>
    <property type="molecule type" value="Genomic_DNA"/>
</dbReference>
<dbReference type="SUPFAM" id="SSF82784">
    <property type="entry name" value="OsmC-like"/>
    <property type="match status" value="1"/>
</dbReference>
<dbReference type="RefSeq" id="WP_211863646.1">
    <property type="nucleotide sequence ID" value="NZ_JAAEDM010000063.1"/>
</dbReference>
<dbReference type="Gene3D" id="3.30.300.20">
    <property type="match status" value="1"/>
</dbReference>
<organism evidence="2 3">
    <name type="scientific">Neoroseomonas soli</name>
    <dbReference type="NCBI Taxonomy" id="1081025"/>
    <lineage>
        <taxon>Bacteria</taxon>
        <taxon>Pseudomonadati</taxon>
        <taxon>Pseudomonadota</taxon>
        <taxon>Alphaproteobacteria</taxon>
        <taxon>Acetobacterales</taxon>
        <taxon>Acetobacteraceae</taxon>
        <taxon>Neoroseomonas</taxon>
    </lineage>
</organism>
<dbReference type="AlphaFoldDB" id="A0A9X9X1F7"/>
<dbReference type="Pfam" id="PF02566">
    <property type="entry name" value="OsmC"/>
    <property type="match status" value="1"/>
</dbReference>
<evidence type="ECO:0000313" key="3">
    <source>
        <dbReference type="Proteomes" id="UP001138751"/>
    </source>
</evidence>
<protein>
    <submittedName>
        <fullName evidence="2">OsmC family protein</fullName>
    </submittedName>
</protein>
<dbReference type="InterPro" id="IPR003718">
    <property type="entry name" value="OsmC/Ohr_fam"/>
</dbReference>
<sequence length="200" mass="20744">MNAVTGTAEMEAPKTKKEKPPLNGVNTPALLATIGVVAGQPQLAKFQFRAQGQWKSGTHMQGTMLGFAGAGGEHAHKFATVAHSDHPAVLCGEDAGPTPTEWILHGLAGCLTAGIANIAAVRGVKLHSVETEIEADIDLQGILGLSDKVRNGFSDVRVNFKVAGDAPAETLKAIVAQAKARSAVFDIMTNGVPVSVFVEA</sequence>
<reference evidence="2" key="2">
    <citation type="journal article" date="2021" name="Syst. Appl. Microbiol.">
        <title>Roseomonas hellenica sp. nov., isolated from roots of wild-growing Alkanna tinctoria.</title>
        <authorList>
            <person name="Rat A."/>
            <person name="Naranjo H.D."/>
            <person name="Lebbe L."/>
            <person name="Cnockaert M."/>
            <person name="Krigas N."/>
            <person name="Grigoriadou K."/>
            <person name="Maloupa E."/>
            <person name="Willems A."/>
        </authorList>
    </citation>
    <scope>NUCLEOTIDE SEQUENCE</scope>
    <source>
        <strain evidence="2">LMG 31231</strain>
    </source>
</reference>
<accession>A0A9X9X1F7</accession>
<keyword evidence="3" id="KW-1185">Reference proteome</keyword>
<dbReference type="InterPro" id="IPR015946">
    <property type="entry name" value="KH_dom-like_a/b"/>
</dbReference>
<dbReference type="PANTHER" id="PTHR35368">
    <property type="entry name" value="HYDROPEROXIDE REDUCTASE"/>
    <property type="match status" value="1"/>
</dbReference>
<dbReference type="InterPro" id="IPR036102">
    <property type="entry name" value="OsmC/Ohrsf"/>
</dbReference>
<comment type="caution">
    <text evidence="2">The sequence shown here is derived from an EMBL/GenBank/DDBJ whole genome shotgun (WGS) entry which is preliminary data.</text>
</comment>
<gene>
    <name evidence="2" type="ORF">GXW76_18825</name>
</gene>
<dbReference type="PANTHER" id="PTHR35368:SF1">
    <property type="entry name" value="HYDROPEROXIDE REDUCTASE"/>
    <property type="match status" value="1"/>
</dbReference>
<reference evidence="2" key="1">
    <citation type="submission" date="2020-01" db="EMBL/GenBank/DDBJ databases">
        <authorList>
            <person name="Rat A."/>
        </authorList>
    </citation>
    <scope>NUCLEOTIDE SEQUENCE</scope>
    <source>
        <strain evidence="2">LMG 31231</strain>
    </source>
</reference>
<name>A0A9X9X1F7_9PROT</name>